<evidence type="ECO:0000313" key="3">
    <source>
        <dbReference type="EMBL" id="KAJ1642076.1"/>
    </source>
</evidence>
<dbReference type="PANTHER" id="PTHR36182:SF1">
    <property type="entry name" value="PROTEIN, PUTATIVE (AFU_ORTHOLOGUE AFUA_6G10930)-RELATED"/>
    <property type="match status" value="1"/>
</dbReference>
<dbReference type="Pfam" id="PF03067">
    <property type="entry name" value="LPMO_10"/>
    <property type="match status" value="1"/>
</dbReference>
<name>A0A9W7XEY0_9FUNG</name>
<dbReference type="Proteomes" id="UP001145021">
    <property type="component" value="Unassembled WGS sequence"/>
</dbReference>
<dbReference type="EMBL" id="JANBOH010000492">
    <property type="protein sequence ID" value="KAJ1642076.1"/>
    <property type="molecule type" value="Genomic_DNA"/>
</dbReference>
<feature type="compositionally biased region" description="Acidic residues" evidence="1">
    <location>
        <begin position="211"/>
        <end position="229"/>
    </location>
</feature>
<sequence length="246" mass="27019">MALKIPCPRYDAHGVDCPQIPDGESWDWDQIEPIGREDKIISPLCKHKKPFKAPSAEWKAGETVEVVFHGIAAHSGGHSEFSISYDNGKTFAVLQQNLKYMFFGSPSGLTNAPRKLKYQIKLPDNLPGSNSALFAWTWVNASGNREFYMNCVDVRIIGEAGEFTGKKMTIANYGPDYPSILEFRGKYTTGINLYLNSRNITVSGPGNNATPDEEDTSTTDTETSQDEEGNSSGGDGNDDNGSDYDN</sequence>
<gene>
    <name evidence="3" type="ORF">LPJ64_006043</name>
</gene>
<reference evidence="3" key="1">
    <citation type="submission" date="2022-07" db="EMBL/GenBank/DDBJ databases">
        <title>Phylogenomic reconstructions and comparative analyses of Kickxellomycotina fungi.</title>
        <authorList>
            <person name="Reynolds N.K."/>
            <person name="Stajich J.E."/>
            <person name="Barry K."/>
            <person name="Grigoriev I.V."/>
            <person name="Crous P."/>
            <person name="Smith M.E."/>
        </authorList>
    </citation>
    <scope>NUCLEOTIDE SEQUENCE</scope>
    <source>
        <strain evidence="3">NBRC 105413</strain>
    </source>
</reference>
<evidence type="ECO:0000313" key="4">
    <source>
        <dbReference type="Proteomes" id="UP001145021"/>
    </source>
</evidence>
<accession>A0A9W7XEY0</accession>
<dbReference type="InterPro" id="IPR004302">
    <property type="entry name" value="Cellulose/chitin-bd_N"/>
</dbReference>
<dbReference type="AlphaFoldDB" id="A0A9W7XEY0"/>
<feature type="region of interest" description="Disordered" evidence="1">
    <location>
        <begin position="200"/>
        <end position="246"/>
    </location>
</feature>
<feature type="domain" description="Chitin-binding type-4" evidence="2">
    <location>
        <begin position="50"/>
        <end position="154"/>
    </location>
</feature>
<keyword evidence="4" id="KW-1185">Reference proteome</keyword>
<evidence type="ECO:0000256" key="1">
    <source>
        <dbReference type="SAM" id="MobiDB-lite"/>
    </source>
</evidence>
<comment type="caution">
    <text evidence="3">The sequence shown here is derived from an EMBL/GenBank/DDBJ whole genome shotgun (WGS) entry which is preliminary data.</text>
</comment>
<dbReference type="PANTHER" id="PTHR36182">
    <property type="entry name" value="PROTEIN, PUTATIVE (AFU_ORTHOLOGUE AFUA_6G10930)-RELATED"/>
    <property type="match status" value="1"/>
</dbReference>
<feature type="compositionally biased region" description="Acidic residues" evidence="1">
    <location>
        <begin position="236"/>
        <end position="246"/>
    </location>
</feature>
<evidence type="ECO:0000259" key="2">
    <source>
        <dbReference type="Pfam" id="PF03067"/>
    </source>
</evidence>
<protein>
    <recommendedName>
        <fullName evidence="2">Chitin-binding type-4 domain-containing protein</fullName>
    </recommendedName>
</protein>
<feature type="compositionally biased region" description="Polar residues" evidence="1">
    <location>
        <begin position="200"/>
        <end position="210"/>
    </location>
</feature>
<dbReference type="Gene3D" id="2.70.50.70">
    <property type="match status" value="1"/>
</dbReference>
<organism evidence="3 4">
    <name type="scientific">Coemansia asiatica</name>
    <dbReference type="NCBI Taxonomy" id="1052880"/>
    <lineage>
        <taxon>Eukaryota</taxon>
        <taxon>Fungi</taxon>
        <taxon>Fungi incertae sedis</taxon>
        <taxon>Zoopagomycota</taxon>
        <taxon>Kickxellomycotina</taxon>
        <taxon>Kickxellomycetes</taxon>
        <taxon>Kickxellales</taxon>
        <taxon>Kickxellaceae</taxon>
        <taxon>Coemansia</taxon>
    </lineage>
</organism>
<proteinExistence type="predicted"/>